<dbReference type="InterPro" id="IPR006059">
    <property type="entry name" value="SBP"/>
</dbReference>
<name>A0ABS9U6P6_9MICC</name>
<dbReference type="PROSITE" id="PS51257">
    <property type="entry name" value="PROKAR_LIPOPROTEIN"/>
    <property type="match status" value="1"/>
</dbReference>
<reference evidence="2 3" key="1">
    <citation type="submission" date="2022-03" db="EMBL/GenBank/DDBJ databases">
        <title>Sinomonas sp. isolated from a soil.</title>
        <authorList>
            <person name="Han J."/>
            <person name="Kim D.-U."/>
        </authorList>
    </citation>
    <scope>NUCLEOTIDE SEQUENCE [LARGE SCALE GENOMIC DNA]</scope>
    <source>
        <strain evidence="2 3">5-5</strain>
    </source>
</reference>
<dbReference type="Pfam" id="PF01547">
    <property type="entry name" value="SBP_bac_1"/>
    <property type="match status" value="1"/>
</dbReference>
<protein>
    <submittedName>
        <fullName evidence="2">Extracellular solute-binding protein</fullName>
    </submittedName>
</protein>
<dbReference type="PANTHER" id="PTHR43649">
    <property type="entry name" value="ARABINOSE-BINDING PROTEIN-RELATED"/>
    <property type="match status" value="1"/>
</dbReference>
<accession>A0ABS9U6P6</accession>
<dbReference type="RefSeq" id="WP_241056539.1">
    <property type="nucleotide sequence ID" value="NZ_JAKZBV010000002.1"/>
</dbReference>
<dbReference type="Proteomes" id="UP001202922">
    <property type="component" value="Unassembled WGS sequence"/>
</dbReference>
<evidence type="ECO:0000313" key="2">
    <source>
        <dbReference type="EMBL" id="MCH6472373.1"/>
    </source>
</evidence>
<dbReference type="PANTHER" id="PTHR43649:SF12">
    <property type="entry name" value="DIACETYLCHITOBIOSE BINDING PROTEIN DASA"/>
    <property type="match status" value="1"/>
</dbReference>
<keyword evidence="3" id="KW-1185">Reference proteome</keyword>
<dbReference type="EMBL" id="JAKZBV010000002">
    <property type="protein sequence ID" value="MCH6472373.1"/>
    <property type="molecule type" value="Genomic_DNA"/>
</dbReference>
<feature type="signal peptide" evidence="1">
    <location>
        <begin position="1"/>
        <end position="32"/>
    </location>
</feature>
<organism evidence="2 3">
    <name type="scientific">Sinomonas terrae</name>
    <dbReference type="NCBI Taxonomy" id="2908838"/>
    <lineage>
        <taxon>Bacteria</taxon>
        <taxon>Bacillati</taxon>
        <taxon>Actinomycetota</taxon>
        <taxon>Actinomycetes</taxon>
        <taxon>Micrococcales</taxon>
        <taxon>Micrococcaceae</taxon>
        <taxon>Sinomonas</taxon>
    </lineage>
</organism>
<feature type="chain" id="PRO_5045641025" evidence="1">
    <location>
        <begin position="33"/>
        <end position="467"/>
    </location>
</feature>
<dbReference type="PROSITE" id="PS51318">
    <property type="entry name" value="TAT"/>
    <property type="match status" value="1"/>
</dbReference>
<sequence length="467" mass="49983">MTHNPKALVRRGLGAVATAAAVATALTGCVSGAPPAASDTPSSVTAPYSSSHPYPDFPQYTKQVHLTWWTWTTNADKVIAAFEKQYPNITVTAYNPGSGTPTFTKLKAALLAGSGAPDVSQLQWPQLPEFVATNKLLDLSPYVNQYKSYFPDFAWADVTSGSGVYGVPEDWGTMGLAYRPDLLQKYGLPVPETQAQFADDAVKLHAADPSKYMTEFPTNSAGFVMDLLWQAGINVYQQTGPQSWKISLDTPQTKAVMDYWGKLIDEHAVLPVASYTPADSQRIANGTYASYFLPAWGPTYQLAPNIKPGSQALALTHLPDITPGVRSNSSDVASINVVPKAAPNPGAAALFAAYINLAQPELQLSAESGPDGGRGLFPSANARATVDSFNKPSPLFGNTNVNATYDKLTKDITTSFTWSPWTGFVDSTMATELTKATSGQEAFTDVLPNVQKALVSFAKSQGYTITE</sequence>
<dbReference type="InterPro" id="IPR050490">
    <property type="entry name" value="Bact_solute-bd_prot1"/>
</dbReference>
<evidence type="ECO:0000313" key="3">
    <source>
        <dbReference type="Proteomes" id="UP001202922"/>
    </source>
</evidence>
<keyword evidence="1" id="KW-0732">Signal</keyword>
<comment type="caution">
    <text evidence="2">The sequence shown here is derived from an EMBL/GenBank/DDBJ whole genome shotgun (WGS) entry which is preliminary data.</text>
</comment>
<proteinExistence type="predicted"/>
<dbReference type="SUPFAM" id="SSF53850">
    <property type="entry name" value="Periplasmic binding protein-like II"/>
    <property type="match status" value="1"/>
</dbReference>
<gene>
    <name evidence="2" type="ORF">L0M17_20810</name>
</gene>
<dbReference type="Gene3D" id="3.40.190.10">
    <property type="entry name" value="Periplasmic binding protein-like II"/>
    <property type="match status" value="1"/>
</dbReference>
<evidence type="ECO:0000256" key="1">
    <source>
        <dbReference type="SAM" id="SignalP"/>
    </source>
</evidence>
<dbReference type="InterPro" id="IPR006311">
    <property type="entry name" value="TAT_signal"/>
</dbReference>